<proteinExistence type="predicted"/>
<reference evidence="1" key="1">
    <citation type="submission" date="2014-09" db="EMBL/GenBank/DDBJ databases">
        <authorList>
            <person name="Magalhaes I.L.F."/>
            <person name="Oliveira U."/>
            <person name="Santos F.R."/>
            <person name="Vidigal T.H.D.A."/>
            <person name="Brescovit A.D."/>
            <person name="Santos A.J."/>
        </authorList>
    </citation>
    <scope>NUCLEOTIDE SEQUENCE</scope>
    <source>
        <tissue evidence="1">Shoot tissue taken approximately 20 cm above the soil surface</tissue>
    </source>
</reference>
<dbReference type="AlphaFoldDB" id="A0A0A9GYX2"/>
<protein>
    <submittedName>
        <fullName evidence="1">Uncharacterized protein</fullName>
    </submittedName>
</protein>
<reference evidence="1" key="2">
    <citation type="journal article" date="2015" name="Data Brief">
        <title>Shoot transcriptome of the giant reed, Arundo donax.</title>
        <authorList>
            <person name="Barrero R.A."/>
            <person name="Guerrero F.D."/>
            <person name="Moolhuijzen P."/>
            <person name="Goolsby J.A."/>
            <person name="Tidwell J."/>
            <person name="Bellgard S.E."/>
            <person name="Bellgard M.I."/>
        </authorList>
    </citation>
    <scope>NUCLEOTIDE SEQUENCE</scope>
    <source>
        <tissue evidence="1">Shoot tissue taken approximately 20 cm above the soil surface</tissue>
    </source>
</reference>
<sequence>MIEYTAVEANIQTMIERTEEIFS</sequence>
<evidence type="ECO:0000313" key="1">
    <source>
        <dbReference type="EMBL" id="JAE30165.1"/>
    </source>
</evidence>
<name>A0A0A9GYX2_ARUDO</name>
<accession>A0A0A9GYX2</accession>
<organism evidence="1">
    <name type="scientific">Arundo donax</name>
    <name type="common">Giant reed</name>
    <name type="synonym">Donax arundinaceus</name>
    <dbReference type="NCBI Taxonomy" id="35708"/>
    <lineage>
        <taxon>Eukaryota</taxon>
        <taxon>Viridiplantae</taxon>
        <taxon>Streptophyta</taxon>
        <taxon>Embryophyta</taxon>
        <taxon>Tracheophyta</taxon>
        <taxon>Spermatophyta</taxon>
        <taxon>Magnoliopsida</taxon>
        <taxon>Liliopsida</taxon>
        <taxon>Poales</taxon>
        <taxon>Poaceae</taxon>
        <taxon>PACMAD clade</taxon>
        <taxon>Arundinoideae</taxon>
        <taxon>Arundineae</taxon>
        <taxon>Arundo</taxon>
    </lineage>
</organism>
<dbReference type="EMBL" id="GBRH01167731">
    <property type="protein sequence ID" value="JAE30165.1"/>
    <property type="molecule type" value="Transcribed_RNA"/>
</dbReference>